<feature type="region of interest" description="Disordered" evidence="1">
    <location>
        <begin position="158"/>
        <end position="181"/>
    </location>
</feature>
<sequence length="425" mass="44468">MHNYSRSPPSTSRRTSSTHVHSFPYTSREFSSRGLMFSGVRDSLPPGGGALSGGIDRTVAALCFGCRPGSSVTSGSLAPPRVPATKDMCELPGGMPYGDRARTVVNSGGSASDEIRSQSSSSSSGAGAATGGVLFLPSRKIEAKEGLRGSAAALPGGLPCPRASNGEALPDESDSVDADSGPTLVFARRRPGIEAVDSLVEDDDPFPLARLLSRSRKPLIRILLLIRLLFFCFVPPFWNTSTLSSDGSVSVLPIASAPHRQSRFTTVPPVSVIPSSVANESSAADELSISLSSTSCRELRSELELRPVVDARQARLGALVIGRLAELGIGALASSESVIARARNLVGAGDDDEDADDTATVGAETLLVGPTPLKSINSSAHSHDTRYRSLIVSNASARAFQRPSGVGSETDVLERCRLKNEVPDD</sequence>
<dbReference type="Proteomes" id="UP001295794">
    <property type="component" value="Unassembled WGS sequence"/>
</dbReference>
<evidence type="ECO:0000313" key="2">
    <source>
        <dbReference type="EMBL" id="CAK5269982.1"/>
    </source>
</evidence>
<keyword evidence="3" id="KW-1185">Reference proteome</keyword>
<accession>A0AAD2Q3H0</accession>
<name>A0AAD2Q3H0_9AGAR</name>
<gene>
    <name evidence="2" type="ORF">MYCIT1_LOCUS14112</name>
</gene>
<organism evidence="2 3">
    <name type="scientific">Mycena citricolor</name>
    <dbReference type="NCBI Taxonomy" id="2018698"/>
    <lineage>
        <taxon>Eukaryota</taxon>
        <taxon>Fungi</taxon>
        <taxon>Dikarya</taxon>
        <taxon>Basidiomycota</taxon>
        <taxon>Agaricomycotina</taxon>
        <taxon>Agaricomycetes</taxon>
        <taxon>Agaricomycetidae</taxon>
        <taxon>Agaricales</taxon>
        <taxon>Marasmiineae</taxon>
        <taxon>Mycenaceae</taxon>
        <taxon>Mycena</taxon>
    </lineage>
</organism>
<reference evidence="2" key="1">
    <citation type="submission" date="2023-11" db="EMBL/GenBank/DDBJ databases">
        <authorList>
            <person name="De Vega J J."/>
            <person name="De Vega J J."/>
        </authorList>
    </citation>
    <scope>NUCLEOTIDE SEQUENCE</scope>
</reference>
<evidence type="ECO:0000256" key="1">
    <source>
        <dbReference type="SAM" id="MobiDB-lite"/>
    </source>
</evidence>
<feature type="compositionally biased region" description="Low complexity" evidence="1">
    <location>
        <begin position="117"/>
        <end position="127"/>
    </location>
</feature>
<feature type="compositionally biased region" description="Low complexity" evidence="1">
    <location>
        <begin position="1"/>
        <end position="18"/>
    </location>
</feature>
<feature type="region of interest" description="Disordered" evidence="1">
    <location>
        <begin position="1"/>
        <end position="22"/>
    </location>
</feature>
<feature type="region of interest" description="Disordered" evidence="1">
    <location>
        <begin position="105"/>
        <end position="128"/>
    </location>
</feature>
<dbReference type="AlphaFoldDB" id="A0AAD2Q3H0"/>
<evidence type="ECO:0000313" key="3">
    <source>
        <dbReference type="Proteomes" id="UP001295794"/>
    </source>
</evidence>
<comment type="caution">
    <text evidence="2">The sequence shown here is derived from an EMBL/GenBank/DDBJ whole genome shotgun (WGS) entry which is preliminary data.</text>
</comment>
<dbReference type="EMBL" id="CAVNYO010000158">
    <property type="protein sequence ID" value="CAK5269982.1"/>
    <property type="molecule type" value="Genomic_DNA"/>
</dbReference>
<proteinExistence type="predicted"/>
<protein>
    <submittedName>
        <fullName evidence="2">Uncharacterized protein</fullName>
    </submittedName>
</protein>